<reference evidence="2" key="1">
    <citation type="journal article" date="2020" name="Stud. Mycol.">
        <title>101 Dothideomycetes genomes: a test case for predicting lifestyles and emergence of pathogens.</title>
        <authorList>
            <person name="Haridas S."/>
            <person name="Albert R."/>
            <person name="Binder M."/>
            <person name="Bloem J."/>
            <person name="Labutti K."/>
            <person name="Salamov A."/>
            <person name="Andreopoulos B."/>
            <person name="Baker S."/>
            <person name="Barry K."/>
            <person name="Bills G."/>
            <person name="Bluhm B."/>
            <person name="Cannon C."/>
            <person name="Castanera R."/>
            <person name="Culley D."/>
            <person name="Daum C."/>
            <person name="Ezra D."/>
            <person name="Gonzalez J."/>
            <person name="Henrissat B."/>
            <person name="Kuo A."/>
            <person name="Liang C."/>
            <person name="Lipzen A."/>
            <person name="Lutzoni F."/>
            <person name="Magnuson J."/>
            <person name="Mondo S."/>
            <person name="Nolan M."/>
            <person name="Ohm R."/>
            <person name="Pangilinan J."/>
            <person name="Park H.-J."/>
            <person name="Ramirez L."/>
            <person name="Alfaro M."/>
            <person name="Sun H."/>
            <person name="Tritt A."/>
            <person name="Yoshinaga Y."/>
            <person name="Zwiers L.-H."/>
            <person name="Turgeon B."/>
            <person name="Goodwin S."/>
            <person name="Spatafora J."/>
            <person name="Crous P."/>
            <person name="Grigoriev I."/>
        </authorList>
    </citation>
    <scope>NUCLEOTIDE SEQUENCE</scope>
    <source>
        <strain evidence="2">CBS 207.26</strain>
    </source>
</reference>
<evidence type="ECO:0000313" key="2">
    <source>
        <dbReference type="EMBL" id="KAF2186626.1"/>
    </source>
</evidence>
<organism evidence="2 3">
    <name type="scientific">Zopfia rhizophila CBS 207.26</name>
    <dbReference type="NCBI Taxonomy" id="1314779"/>
    <lineage>
        <taxon>Eukaryota</taxon>
        <taxon>Fungi</taxon>
        <taxon>Dikarya</taxon>
        <taxon>Ascomycota</taxon>
        <taxon>Pezizomycotina</taxon>
        <taxon>Dothideomycetes</taxon>
        <taxon>Dothideomycetes incertae sedis</taxon>
        <taxon>Zopfiaceae</taxon>
        <taxon>Zopfia</taxon>
    </lineage>
</organism>
<feature type="region of interest" description="Disordered" evidence="1">
    <location>
        <begin position="23"/>
        <end position="50"/>
    </location>
</feature>
<name>A0A6A6E9X2_9PEZI</name>
<evidence type="ECO:0000313" key="3">
    <source>
        <dbReference type="Proteomes" id="UP000800200"/>
    </source>
</evidence>
<accession>A0A6A6E9X2</accession>
<protein>
    <submittedName>
        <fullName evidence="2">Uncharacterized protein</fullName>
    </submittedName>
</protein>
<evidence type="ECO:0000256" key="1">
    <source>
        <dbReference type="SAM" id="MobiDB-lite"/>
    </source>
</evidence>
<proteinExistence type="predicted"/>
<dbReference type="EMBL" id="ML994629">
    <property type="protein sequence ID" value="KAF2186626.1"/>
    <property type="molecule type" value="Genomic_DNA"/>
</dbReference>
<sequence>MVIDFERAEVVEPRTVLGAISANRKRKRGLESEGSLAKQSRSRYGNGRHQDNSLRMWECRVLLD</sequence>
<dbReference type="Proteomes" id="UP000800200">
    <property type="component" value="Unassembled WGS sequence"/>
</dbReference>
<gene>
    <name evidence="2" type="ORF">K469DRAFT_706611</name>
</gene>
<keyword evidence="3" id="KW-1185">Reference proteome</keyword>
<dbReference type="OrthoDB" id="1668230at2759"/>
<dbReference type="AlphaFoldDB" id="A0A6A6E9X2"/>